<dbReference type="PANTHER" id="PTHR31987">
    <property type="entry name" value="GLUTAMINASE A-RELATED"/>
    <property type="match status" value="1"/>
</dbReference>
<keyword evidence="3" id="KW-1185">Reference proteome</keyword>
<feature type="domain" description="Glutaminase A central" evidence="1">
    <location>
        <begin position="10"/>
        <end position="192"/>
    </location>
</feature>
<dbReference type="OrthoDB" id="175993at2"/>
<protein>
    <recommendedName>
        <fullName evidence="1">Glutaminase A central domain-containing protein</fullName>
    </recommendedName>
</protein>
<evidence type="ECO:0000259" key="1">
    <source>
        <dbReference type="Pfam" id="PF16335"/>
    </source>
</evidence>
<name>A0A2Z3H0L4_9BACT</name>
<dbReference type="PANTHER" id="PTHR31987:SF1">
    <property type="entry name" value="GLUTAMINASE A"/>
    <property type="match status" value="1"/>
</dbReference>
<evidence type="ECO:0000313" key="2">
    <source>
        <dbReference type="EMBL" id="AWM35164.1"/>
    </source>
</evidence>
<evidence type="ECO:0000313" key="3">
    <source>
        <dbReference type="Proteomes" id="UP000245999"/>
    </source>
</evidence>
<accession>A0A2Z3H0L4</accession>
<dbReference type="EMBL" id="CP029145">
    <property type="protein sequence ID" value="AWM35164.1"/>
    <property type="molecule type" value="Genomic_DNA"/>
</dbReference>
<dbReference type="Proteomes" id="UP000245999">
    <property type="component" value="Chromosome"/>
</dbReference>
<proteinExistence type="predicted"/>
<dbReference type="Pfam" id="PF16335">
    <property type="entry name" value="GtaA_6_Hairpin"/>
    <property type="match status" value="1"/>
</dbReference>
<dbReference type="AlphaFoldDB" id="A0A2Z3H0L4"/>
<gene>
    <name evidence="2" type="ORF">DDQ68_21780</name>
</gene>
<organism evidence="2 3">
    <name type="scientific">Hymenobacter nivis</name>
    <dbReference type="NCBI Taxonomy" id="1850093"/>
    <lineage>
        <taxon>Bacteria</taxon>
        <taxon>Pseudomonadati</taxon>
        <taxon>Bacteroidota</taxon>
        <taxon>Cytophagia</taxon>
        <taxon>Cytophagales</taxon>
        <taxon>Hymenobacteraceae</taxon>
        <taxon>Hymenobacter</taxon>
    </lineage>
</organism>
<sequence length="193" mass="20991">MYADAPAAGGPKYADLYQLAYHQSIAAHSIVAGPKGELLFFSRENLSGCFINTVDVTYPSEPLFLLYNSALAKGMLRGIFEYSESGRWKKGLPAHDLGPYPKANGQLYGEDMPVEEAGNVLIMNAAAVRLDGKSDFARDHWSTLTHWVGYLKRDGLDPANQLCTDDFAGHLARNANLSAKAIMGIACHGQLAR</sequence>
<reference evidence="3" key="1">
    <citation type="submission" date="2018-04" db="EMBL/GenBank/DDBJ databases">
        <title>Complete genome of Antarctic heterotrophic bacterium Hymenobacter nivis.</title>
        <authorList>
            <person name="Terashima M."/>
        </authorList>
    </citation>
    <scope>NUCLEOTIDE SEQUENCE [LARGE SCALE GENOMIC DNA]</scope>
    <source>
        <strain evidence="3">NBRC 111535</strain>
    </source>
</reference>
<dbReference type="InterPro" id="IPR032514">
    <property type="entry name" value="GtaA_central"/>
</dbReference>
<dbReference type="KEGG" id="hnv:DDQ68_21780"/>
<dbReference type="InterPro" id="IPR052743">
    <property type="entry name" value="Glutaminase_GtaA"/>
</dbReference>